<keyword evidence="2" id="KW-1185">Reference proteome</keyword>
<dbReference type="PANTHER" id="PTHR10551:SF14">
    <property type="entry name" value="CELLULASE CONTAINING PROTEIN, EXPRESSED"/>
    <property type="match status" value="1"/>
</dbReference>
<dbReference type="Gene3D" id="3.20.20.80">
    <property type="entry name" value="Glycosidases"/>
    <property type="match status" value="1"/>
</dbReference>
<organism evidence="1 2">
    <name type="scientific">Buddleja alternifolia</name>
    <dbReference type="NCBI Taxonomy" id="168488"/>
    <lineage>
        <taxon>Eukaryota</taxon>
        <taxon>Viridiplantae</taxon>
        <taxon>Streptophyta</taxon>
        <taxon>Embryophyta</taxon>
        <taxon>Tracheophyta</taxon>
        <taxon>Spermatophyta</taxon>
        <taxon>Magnoliopsida</taxon>
        <taxon>eudicotyledons</taxon>
        <taxon>Gunneridae</taxon>
        <taxon>Pentapetalae</taxon>
        <taxon>asterids</taxon>
        <taxon>lamiids</taxon>
        <taxon>Lamiales</taxon>
        <taxon>Scrophulariaceae</taxon>
        <taxon>Buddlejeae</taxon>
        <taxon>Buddleja</taxon>
    </lineage>
</organism>
<dbReference type="PANTHER" id="PTHR10551">
    <property type="entry name" value="FASCIN"/>
    <property type="match status" value="1"/>
</dbReference>
<dbReference type="AlphaFoldDB" id="A0AAV6WMT5"/>
<dbReference type="Proteomes" id="UP000826271">
    <property type="component" value="Unassembled WGS sequence"/>
</dbReference>
<name>A0AAV6WMT5_9LAMI</name>
<reference evidence="1" key="1">
    <citation type="submission" date="2019-10" db="EMBL/GenBank/DDBJ databases">
        <authorList>
            <person name="Zhang R."/>
            <person name="Pan Y."/>
            <person name="Wang J."/>
            <person name="Ma R."/>
            <person name="Yu S."/>
        </authorList>
    </citation>
    <scope>NUCLEOTIDE SEQUENCE</scope>
    <source>
        <strain evidence="1">LA-IB0</strain>
        <tissue evidence="1">Leaf</tissue>
    </source>
</reference>
<dbReference type="InterPro" id="IPR017853">
    <property type="entry name" value="GH"/>
</dbReference>
<accession>A0AAV6WMT5</accession>
<dbReference type="GO" id="GO:0005737">
    <property type="term" value="C:cytoplasm"/>
    <property type="evidence" value="ECO:0007669"/>
    <property type="project" value="TreeGrafter"/>
</dbReference>
<dbReference type="SUPFAM" id="SSF51445">
    <property type="entry name" value="(Trans)glycosidases"/>
    <property type="match status" value="1"/>
</dbReference>
<dbReference type="GO" id="GO:0016477">
    <property type="term" value="P:cell migration"/>
    <property type="evidence" value="ECO:0007669"/>
    <property type="project" value="TreeGrafter"/>
</dbReference>
<protein>
    <recommendedName>
        <fullName evidence="3">Mannan endo-1,4-beta-mannosidase</fullName>
    </recommendedName>
</protein>
<dbReference type="GO" id="GO:0051017">
    <property type="term" value="P:actin filament bundle assembly"/>
    <property type="evidence" value="ECO:0007669"/>
    <property type="project" value="TreeGrafter"/>
</dbReference>
<evidence type="ECO:0000313" key="1">
    <source>
        <dbReference type="EMBL" id="KAG8369154.1"/>
    </source>
</evidence>
<dbReference type="GO" id="GO:0007163">
    <property type="term" value="P:establishment or maintenance of cell polarity"/>
    <property type="evidence" value="ECO:0007669"/>
    <property type="project" value="TreeGrafter"/>
</dbReference>
<dbReference type="GO" id="GO:0015629">
    <property type="term" value="C:actin cytoskeleton"/>
    <property type="evidence" value="ECO:0007669"/>
    <property type="project" value="TreeGrafter"/>
</dbReference>
<proteinExistence type="predicted"/>
<sequence>MDILARVAIDVHYYNLFSSMFNSFTVEQHIEYVNSNRSAQLSEITTSNGPLTFVGEWVAALPVIDARKEEYYRKEDYQTFADAQLQVFNQATFGWAYWGLKTVNNYWNLEWMINNGYIKL</sequence>
<evidence type="ECO:0000313" key="2">
    <source>
        <dbReference type="Proteomes" id="UP000826271"/>
    </source>
</evidence>
<dbReference type="InterPro" id="IPR010431">
    <property type="entry name" value="Fascin"/>
</dbReference>
<comment type="caution">
    <text evidence="1">The sequence shown here is derived from an EMBL/GenBank/DDBJ whole genome shotgun (WGS) entry which is preliminary data.</text>
</comment>
<evidence type="ECO:0008006" key="3">
    <source>
        <dbReference type="Google" id="ProtNLM"/>
    </source>
</evidence>
<dbReference type="GO" id="GO:0051015">
    <property type="term" value="F:actin filament binding"/>
    <property type="evidence" value="ECO:0007669"/>
    <property type="project" value="InterPro"/>
</dbReference>
<dbReference type="EMBL" id="WHWC01000015">
    <property type="protein sequence ID" value="KAG8369154.1"/>
    <property type="molecule type" value="Genomic_DNA"/>
</dbReference>
<gene>
    <name evidence="1" type="ORF">BUALT_Bualt15G0121800</name>
</gene>